<evidence type="ECO:0000313" key="2">
    <source>
        <dbReference type="Proteomes" id="UP000680638"/>
    </source>
</evidence>
<reference evidence="1 2" key="1">
    <citation type="submission" date="2021-03" db="EMBL/GenBank/DDBJ databases">
        <title>Antimicrobial resistance genes in bacteria isolated from Japanese honey, and their potential for conferring macrolide and lincosamide resistance in the American foulbrood pathogen Paenibacillus larvae.</title>
        <authorList>
            <person name="Okamoto M."/>
            <person name="Kumagai M."/>
            <person name="Kanamori H."/>
            <person name="Takamatsu D."/>
        </authorList>
    </citation>
    <scope>NUCLEOTIDE SEQUENCE [LARGE SCALE GENOMIC DNA]</scope>
    <source>
        <strain evidence="1 2">J21TS3</strain>
    </source>
</reference>
<sequence length="109" mass="12861">MKYATLIMQYKYKWRKVSDSMSDSVFNKCIDSISSVIFDLYVKGKIDFSEVSLFGSYEPLNLEDDYFDILDDFIASLSPEDYQDYMNQKKEESNFMWEISLKESGYKVA</sequence>
<accession>A0ABQ4M3P0</accession>
<proteinExistence type="predicted"/>
<dbReference type="EMBL" id="BORW01000048">
    <property type="protein sequence ID" value="GIO70149.1"/>
    <property type="molecule type" value="Genomic_DNA"/>
</dbReference>
<name>A0ABQ4M3P0_9BACL</name>
<keyword evidence="2" id="KW-1185">Reference proteome</keyword>
<dbReference type="Proteomes" id="UP000680638">
    <property type="component" value="Unassembled WGS sequence"/>
</dbReference>
<organism evidence="1 2">
    <name type="scientific">Paenibacillus cookii</name>
    <dbReference type="NCBI Taxonomy" id="157839"/>
    <lineage>
        <taxon>Bacteria</taxon>
        <taxon>Bacillati</taxon>
        <taxon>Bacillota</taxon>
        <taxon>Bacilli</taxon>
        <taxon>Bacillales</taxon>
        <taxon>Paenibacillaceae</taxon>
        <taxon>Paenibacillus</taxon>
    </lineage>
</organism>
<evidence type="ECO:0000313" key="1">
    <source>
        <dbReference type="EMBL" id="GIO70149.1"/>
    </source>
</evidence>
<comment type="caution">
    <text evidence="1">The sequence shown here is derived from an EMBL/GenBank/DDBJ whole genome shotgun (WGS) entry which is preliminary data.</text>
</comment>
<protein>
    <submittedName>
        <fullName evidence="1">Uncharacterized protein</fullName>
    </submittedName>
</protein>
<gene>
    <name evidence="1" type="ORF">J21TS3_49700</name>
</gene>